<organism evidence="1">
    <name type="scientific">viral metagenome</name>
    <dbReference type="NCBI Taxonomy" id="1070528"/>
    <lineage>
        <taxon>unclassified sequences</taxon>
        <taxon>metagenomes</taxon>
        <taxon>organismal metagenomes</taxon>
    </lineage>
</organism>
<protein>
    <submittedName>
        <fullName evidence="1">Uncharacterized protein</fullName>
    </submittedName>
</protein>
<accession>A0A6C0IDF7</accession>
<reference evidence="1" key="1">
    <citation type="journal article" date="2020" name="Nature">
        <title>Giant virus diversity and host interactions through global metagenomics.</title>
        <authorList>
            <person name="Schulz F."/>
            <person name="Roux S."/>
            <person name="Paez-Espino D."/>
            <person name="Jungbluth S."/>
            <person name="Walsh D.A."/>
            <person name="Denef V.J."/>
            <person name="McMahon K.D."/>
            <person name="Konstantinidis K.T."/>
            <person name="Eloe-Fadrosh E.A."/>
            <person name="Kyrpides N.C."/>
            <person name="Woyke T."/>
        </authorList>
    </citation>
    <scope>NUCLEOTIDE SEQUENCE</scope>
    <source>
        <strain evidence="1">GVMAG-M-3300023184-72</strain>
    </source>
</reference>
<dbReference type="AlphaFoldDB" id="A0A6C0IDF7"/>
<sequence length="150" mass="17741">MTEAICIQNINQYIYEIHENTLTLTPKNIDITEEELIKTNLHSSKILQCMIKKNDEIISTKRKYLSNLNNIWQRMPMQKILQTTSFNMKLTNEDGKDGYNWSNKLKISIQSRDANYTMKEILNMIKVNKYSIHISIKLESGQIINYKYNM</sequence>
<dbReference type="EMBL" id="MN740162">
    <property type="protein sequence ID" value="QHT91131.1"/>
    <property type="molecule type" value="Genomic_DNA"/>
</dbReference>
<name>A0A6C0IDF7_9ZZZZ</name>
<proteinExistence type="predicted"/>
<evidence type="ECO:0000313" key="1">
    <source>
        <dbReference type="EMBL" id="QHT91131.1"/>
    </source>
</evidence>